<dbReference type="GO" id="GO:0015031">
    <property type="term" value="P:protein transport"/>
    <property type="evidence" value="ECO:0007669"/>
    <property type="project" value="UniProtKB-KW"/>
</dbReference>
<dbReference type="GO" id="GO:0031201">
    <property type="term" value="C:SNARE complex"/>
    <property type="evidence" value="ECO:0007669"/>
    <property type="project" value="TreeGrafter"/>
</dbReference>
<dbReference type="GO" id="GO:0005484">
    <property type="term" value="F:SNAP receptor activity"/>
    <property type="evidence" value="ECO:0007669"/>
    <property type="project" value="InterPro"/>
</dbReference>
<gene>
    <name evidence="11" type="ORF">FCC1311_022002</name>
</gene>
<comment type="subcellular location">
    <subcellularLocation>
        <location evidence="1">Golgi apparatus membrane</location>
        <topology evidence="1">Single-pass type IV membrane protein</topology>
    </subcellularLocation>
</comment>
<dbReference type="EMBL" id="BEYU01000017">
    <property type="protein sequence ID" value="GBG25980.1"/>
    <property type="molecule type" value="Genomic_DNA"/>
</dbReference>
<dbReference type="GO" id="GO:0005797">
    <property type="term" value="C:Golgi medial cisterna"/>
    <property type="evidence" value="ECO:0007669"/>
    <property type="project" value="TreeGrafter"/>
</dbReference>
<accession>A0A2R5G4R9</accession>
<keyword evidence="12" id="KW-1185">Reference proteome</keyword>
<comment type="similarity">
    <text evidence="2">Belongs to the GOSR1 family.</text>
</comment>
<evidence type="ECO:0000256" key="7">
    <source>
        <dbReference type="ARBA" id="ARBA00023034"/>
    </source>
</evidence>
<evidence type="ECO:0000313" key="12">
    <source>
        <dbReference type="Proteomes" id="UP000241890"/>
    </source>
</evidence>
<keyword evidence="8 9" id="KW-0472">Membrane</keyword>
<keyword evidence="7" id="KW-0333">Golgi apparatus</keyword>
<comment type="caution">
    <text evidence="11">The sequence shown here is derived from an EMBL/GenBank/DDBJ whole genome shotgun (WGS) entry which is preliminary data.</text>
</comment>
<evidence type="ECO:0000256" key="4">
    <source>
        <dbReference type="ARBA" id="ARBA00022692"/>
    </source>
</evidence>
<keyword evidence="5 9" id="KW-0653">Protein transport</keyword>
<keyword evidence="6 10" id="KW-1133">Transmembrane helix</keyword>
<evidence type="ECO:0000313" key="11">
    <source>
        <dbReference type="EMBL" id="GBG25980.1"/>
    </source>
</evidence>
<evidence type="ECO:0000256" key="10">
    <source>
        <dbReference type="SAM" id="Phobius"/>
    </source>
</evidence>
<feature type="transmembrane region" description="Helical" evidence="10">
    <location>
        <begin position="199"/>
        <end position="216"/>
    </location>
</feature>
<protein>
    <submittedName>
        <fullName evidence="11">Golgi SNAP receptor complex member 1-1</fullName>
    </submittedName>
</protein>
<keyword evidence="11" id="KW-0675">Receptor</keyword>
<organism evidence="11 12">
    <name type="scientific">Hondaea fermentalgiana</name>
    <dbReference type="NCBI Taxonomy" id="2315210"/>
    <lineage>
        <taxon>Eukaryota</taxon>
        <taxon>Sar</taxon>
        <taxon>Stramenopiles</taxon>
        <taxon>Bigyra</taxon>
        <taxon>Labyrinthulomycetes</taxon>
        <taxon>Thraustochytrida</taxon>
        <taxon>Thraustochytriidae</taxon>
        <taxon>Hondaea</taxon>
    </lineage>
</organism>
<evidence type="ECO:0000256" key="8">
    <source>
        <dbReference type="ARBA" id="ARBA00023136"/>
    </source>
</evidence>
<evidence type="ECO:0000256" key="9">
    <source>
        <dbReference type="PIRNR" id="PIRNR028865"/>
    </source>
</evidence>
<dbReference type="InterPro" id="IPR023601">
    <property type="entry name" value="Golgi_SNAP_su1"/>
</dbReference>
<evidence type="ECO:0000256" key="1">
    <source>
        <dbReference type="ARBA" id="ARBA00004409"/>
    </source>
</evidence>
<dbReference type="PANTHER" id="PTHR21094:SF2">
    <property type="entry name" value="GOLGI SNAP RECEPTOR COMPLEX MEMBER 1"/>
    <property type="match status" value="1"/>
</dbReference>
<sequence>MQSWKDLRRAAKAQENALESALARYVKVDVDANNPEAVGEVEAALETEIGTLLRNLDESIDKLVSCTTQDRPPTSTAQIQRLREILRDQTSTFRMNQKKLNSRRESLSLQRFMARDGARAGGSADRDAETLLIREQDSIQNATHAAGNIIDQASAVHGELLSQRARFMGTTDRLVDMGRRVPGINTLIKRIQDKRTRDNTILALVIAVCVCLILWYELAGWGL</sequence>
<evidence type="ECO:0000256" key="6">
    <source>
        <dbReference type="ARBA" id="ARBA00022989"/>
    </source>
</evidence>
<evidence type="ECO:0000256" key="3">
    <source>
        <dbReference type="ARBA" id="ARBA00022448"/>
    </source>
</evidence>
<keyword evidence="3 9" id="KW-0813">Transport</keyword>
<proteinExistence type="inferred from homology"/>
<dbReference type="PIRSF" id="PIRSF028865">
    <property type="entry name" value="Membrin-2"/>
    <property type="match status" value="1"/>
</dbReference>
<dbReference type="PANTHER" id="PTHR21094">
    <property type="entry name" value="GOS-28 SNARE- RELATED"/>
    <property type="match status" value="1"/>
</dbReference>
<evidence type="ECO:0000256" key="5">
    <source>
        <dbReference type="ARBA" id="ARBA00022927"/>
    </source>
</evidence>
<dbReference type="OrthoDB" id="422156at2759"/>
<keyword evidence="4 10" id="KW-0812">Transmembrane</keyword>
<name>A0A2R5G4R9_9STRA</name>
<dbReference type="InterPro" id="IPR027027">
    <property type="entry name" value="GOSR2/Membrin/Bos1"/>
</dbReference>
<dbReference type="GO" id="GO:0048219">
    <property type="term" value="P:inter-Golgi cisterna vesicle-mediated transport"/>
    <property type="evidence" value="ECO:0007669"/>
    <property type="project" value="TreeGrafter"/>
</dbReference>
<dbReference type="GO" id="GO:0006906">
    <property type="term" value="P:vesicle fusion"/>
    <property type="evidence" value="ECO:0007669"/>
    <property type="project" value="TreeGrafter"/>
</dbReference>
<dbReference type="Proteomes" id="UP000241890">
    <property type="component" value="Unassembled WGS sequence"/>
</dbReference>
<dbReference type="AlphaFoldDB" id="A0A2R5G4R9"/>
<dbReference type="Pfam" id="PF12352">
    <property type="entry name" value="V-SNARE_C"/>
    <property type="match status" value="1"/>
</dbReference>
<dbReference type="GO" id="GO:0000139">
    <property type="term" value="C:Golgi membrane"/>
    <property type="evidence" value="ECO:0007669"/>
    <property type="project" value="UniProtKB-SubCell"/>
</dbReference>
<dbReference type="InParanoid" id="A0A2R5G4R9"/>
<dbReference type="GO" id="GO:0005801">
    <property type="term" value="C:cis-Golgi network"/>
    <property type="evidence" value="ECO:0007669"/>
    <property type="project" value="InterPro"/>
</dbReference>
<evidence type="ECO:0000256" key="2">
    <source>
        <dbReference type="ARBA" id="ARBA00008473"/>
    </source>
</evidence>
<dbReference type="GO" id="GO:0006888">
    <property type="term" value="P:endoplasmic reticulum to Golgi vesicle-mediated transport"/>
    <property type="evidence" value="ECO:0007669"/>
    <property type="project" value="InterPro"/>
</dbReference>
<reference evidence="11 12" key="1">
    <citation type="submission" date="2017-12" db="EMBL/GenBank/DDBJ databases">
        <title>Sequencing, de novo assembly and annotation of complete genome of a new Thraustochytrid species, strain FCC1311.</title>
        <authorList>
            <person name="Sedici K."/>
            <person name="Godart F."/>
            <person name="Aiese Cigliano R."/>
            <person name="Sanseverino W."/>
            <person name="Barakat M."/>
            <person name="Ortet P."/>
            <person name="Marechal E."/>
            <person name="Cagnac O."/>
            <person name="Amato A."/>
        </authorList>
    </citation>
    <scope>NUCLEOTIDE SEQUENCE [LARGE SCALE GENOMIC DNA]</scope>
</reference>